<dbReference type="SUPFAM" id="SSF46955">
    <property type="entry name" value="Putative DNA-binding domain"/>
    <property type="match status" value="1"/>
</dbReference>
<dbReference type="PROSITE" id="PS50110">
    <property type="entry name" value="RESPONSE_REGULATORY"/>
    <property type="match status" value="1"/>
</dbReference>
<dbReference type="PANTHER" id="PTHR44591:SF3">
    <property type="entry name" value="RESPONSE REGULATORY DOMAIN-CONTAINING PROTEIN"/>
    <property type="match status" value="1"/>
</dbReference>
<dbReference type="InterPro" id="IPR050595">
    <property type="entry name" value="Bact_response_regulator"/>
</dbReference>
<feature type="domain" description="Response regulatory" evidence="3">
    <location>
        <begin position="80"/>
        <end position="198"/>
    </location>
</feature>
<reference evidence="4 5" key="1">
    <citation type="submission" date="2017-06" db="EMBL/GenBank/DDBJ databases">
        <title>Azoarcus.</title>
        <authorList>
            <person name="Woo J.-H."/>
            <person name="Kim H.-S."/>
        </authorList>
    </citation>
    <scope>NUCLEOTIDE SEQUENCE [LARGE SCALE GENOMIC DNA]</scope>
    <source>
        <strain evidence="4 5">TSPY31</strain>
    </source>
</reference>
<evidence type="ECO:0000259" key="3">
    <source>
        <dbReference type="PROSITE" id="PS50110"/>
    </source>
</evidence>
<protein>
    <submittedName>
        <fullName evidence="4">Excisionase</fullName>
    </submittedName>
</protein>
<sequence>MMASADNPSEFISTAQAARQLGLSLGAVQQMVEHGKLVAWKTAGGHRRIRQDSVDALLSNVTPQPAAAAPVARPHGDKLSIMVLEDDLLLQTVYRETMAKWGLPLEIQMFGNGLDALLEVGRSMPDLLIADLRMSGLDGFQMIRRLRDNPATQDLPIVVVSVLSPEEIAAEGGLPDDVTVYGKPVPFRELHGYIQAQIARIRRQRNLRTVTSQPPA</sequence>
<dbReference type="InterPro" id="IPR010093">
    <property type="entry name" value="SinI_DNA-bd"/>
</dbReference>
<dbReference type="GO" id="GO:0000160">
    <property type="term" value="P:phosphorelay signal transduction system"/>
    <property type="evidence" value="ECO:0007669"/>
    <property type="project" value="InterPro"/>
</dbReference>
<accession>A0A2U8GV14</accession>
<dbReference type="Pfam" id="PF00072">
    <property type="entry name" value="Response_reg"/>
    <property type="match status" value="1"/>
</dbReference>
<dbReference type="InterPro" id="IPR011006">
    <property type="entry name" value="CheY-like_superfamily"/>
</dbReference>
<organism evidence="4 5">
    <name type="scientific">Parazoarcus communis</name>
    <dbReference type="NCBI Taxonomy" id="41977"/>
    <lineage>
        <taxon>Bacteria</taxon>
        <taxon>Pseudomonadati</taxon>
        <taxon>Pseudomonadota</taxon>
        <taxon>Betaproteobacteria</taxon>
        <taxon>Rhodocyclales</taxon>
        <taxon>Zoogloeaceae</taxon>
        <taxon>Parazoarcus</taxon>
    </lineage>
</organism>
<dbReference type="Proteomes" id="UP000244930">
    <property type="component" value="Chromosome"/>
</dbReference>
<feature type="modified residue" description="4-aspartylphosphate" evidence="2">
    <location>
        <position position="131"/>
    </location>
</feature>
<keyword evidence="1 2" id="KW-0597">Phosphoprotein</keyword>
<dbReference type="GO" id="GO:0003677">
    <property type="term" value="F:DNA binding"/>
    <property type="evidence" value="ECO:0007669"/>
    <property type="project" value="InterPro"/>
</dbReference>
<evidence type="ECO:0000313" key="5">
    <source>
        <dbReference type="Proteomes" id="UP000244930"/>
    </source>
</evidence>
<dbReference type="InterPro" id="IPR009061">
    <property type="entry name" value="DNA-bd_dom_put_sf"/>
</dbReference>
<dbReference type="Gene3D" id="3.40.50.2300">
    <property type="match status" value="1"/>
</dbReference>
<dbReference type="NCBIfam" id="TIGR01764">
    <property type="entry name" value="excise"/>
    <property type="match status" value="1"/>
</dbReference>
<proteinExistence type="predicted"/>
<gene>
    <name evidence="4" type="ORF">CEW83_01260</name>
</gene>
<dbReference type="PANTHER" id="PTHR44591">
    <property type="entry name" value="STRESS RESPONSE REGULATOR PROTEIN 1"/>
    <property type="match status" value="1"/>
</dbReference>
<dbReference type="InterPro" id="IPR001789">
    <property type="entry name" value="Sig_transdc_resp-reg_receiver"/>
</dbReference>
<keyword evidence="5" id="KW-1185">Reference proteome</keyword>
<dbReference type="Pfam" id="PF12728">
    <property type="entry name" value="HTH_17"/>
    <property type="match status" value="1"/>
</dbReference>
<dbReference type="AlphaFoldDB" id="A0A2U8GV14"/>
<evidence type="ECO:0000256" key="2">
    <source>
        <dbReference type="PROSITE-ProRule" id="PRU00169"/>
    </source>
</evidence>
<evidence type="ECO:0000256" key="1">
    <source>
        <dbReference type="ARBA" id="ARBA00022553"/>
    </source>
</evidence>
<evidence type="ECO:0000313" key="4">
    <source>
        <dbReference type="EMBL" id="AWI77421.1"/>
    </source>
</evidence>
<dbReference type="KEGG" id="acom:CEW83_01260"/>
<dbReference type="InterPro" id="IPR041657">
    <property type="entry name" value="HTH_17"/>
</dbReference>
<name>A0A2U8GV14_9RHOO</name>
<dbReference type="Gene3D" id="1.10.1660.10">
    <property type="match status" value="1"/>
</dbReference>
<dbReference type="EMBL" id="CP022187">
    <property type="protein sequence ID" value="AWI77421.1"/>
    <property type="molecule type" value="Genomic_DNA"/>
</dbReference>
<dbReference type="SUPFAM" id="SSF52172">
    <property type="entry name" value="CheY-like"/>
    <property type="match status" value="1"/>
</dbReference>
<dbReference type="SMART" id="SM00448">
    <property type="entry name" value="REC"/>
    <property type="match status" value="1"/>
</dbReference>